<reference evidence="1" key="2">
    <citation type="journal article" date="2015" name="Fish Shellfish Immunol.">
        <title>Early steps in the European eel (Anguilla anguilla)-Vibrio vulnificus interaction in the gills: Role of the RtxA13 toxin.</title>
        <authorList>
            <person name="Callol A."/>
            <person name="Pajuelo D."/>
            <person name="Ebbesson L."/>
            <person name="Teles M."/>
            <person name="MacKenzie S."/>
            <person name="Amaro C."/>
        </authorList>
    </citation>
    <scope>NUCLEOTIDE SEQUENCE</scope>
</reference>
<dbReference type="AlphaFoldDB" id="A0A0E9QWZ5"/>
<organism evidence="1">
    <name type="scientific">Anguilla anguilla</name>
    <name type="common">European freshwater eel</name>
    <name type="synonym">Muraena anguilla</name>
    <dbReference type="NCBI Taxonomy" id="7936"/>
    <lineage>
        <taxon>Eukaryota</taxon>
        <taxon>Metazoa</taxon>
        <taxon>Chordata</taxon>
        <taxon>Craniata</taxon>
        <taxon>Vertebrata</taxon>
        <taxon>Euteleostomi</taxon>
        <taxon>Actinopterygii</taxon>
        <taxon>Neopterygii</taxon>
        <taxon>Teleostei</taxon>
        <taxon>Anguilliformes</taxon>
        <taxon>Anguillidae</taxon>
        <taxon>Anguilla</taxon>
    </lineage>
</organism>
<name>A0A0E9QWZ5_ANGAN</name>
<protein>
    <submittedName>
        <fullName evidence="1">Uncharacterized protein</fullName>
    </submittedName>
</protein>
<accession>A0A0E9QWZ5</accession>
<reference evidence="1" key="1">
    <citation type="submission" date="2014-11" db="EMBL/GenBank/DDBJ databases">
        <authorList>
            <person name="Amaro Gonzalez C."/>
        </authorList>
    </citation>
    <scope>NUCLEOTIDE SEQUENCE</scope>
</reference>
<proteinExistence type="predicted"/>
<dbReference type="EMBL" id="GBXM01087106">
    <property type="protein sequence ID" value="JAH21471.1"/>
    <property type="molecule type" value="Transcribed_RNA"/>
</dbReference>
<sequence>MCLTGFLSVCNESLRCQVGMEQVTYSDQKICAAKYQLRDWWSHTLWVWLSLCHSIEEK</sequence>
<evidence type="ECO:0000313" key="1">
    <source>
        <dbReference type="EMBL" id="JAH21471.1"/>
    </source>
</evidence>